<reference evidence="1" key="2">
    <citation type="submission" date="2022-01" db="EMBL/GenBank/DDBJ databases">
        <authorList>
            <person name="Yamashiro T."/>
            <person name="Shiraishi A."/>
            <person name="Satake H."/>
            <person name="Nakayama K."/>
        </authorList>
    </citation>
    <scope>NUCLEOTIDE SEQUENCE</scope>
</reference>
<comment type="caution">
    <text evidence="1">The sequence shown here is derived from an EMBL/GenBank/DDBJ whole genome shotgun (WGS) entry which is preliminary data.</text>
</comment>
<dbReference type="Proteomes" id="UP001151760">
    <property type="component" value="Unassembled WGS sequence"/>
</dbReference>
<name>A0ABQ4WUC8_9ASTR</name>
<gene>
    <name evidence="1" type="ORF">Tco_0629770</name>
</gene>
<evidence type="ECO:0000313" key="2">
    <source>
        <dbReference type="Proteomes" id="UP001151760"/>
    </source>
</evidence>
<keyword evidence="2" id="KW-1185">Reference proteome</keyword>
<sequence length="204" mass="22587">MEYFDLWDSCMIKFLKPPKNGNQLRFLIHRVPSGRTSNALSIPHKVMTNDLTRSGLIRSFQLKASAMTFAFSGCSGISVGAKSLGCWATGVVWKLIQFGIYCETGVVSSVIGGILSIEARDMDTKLLSAPESNNTLARYWFRWNVPVTMFGSWHEKLLTLAAGCFQWLALCFCSSWSDDPPSSSKFEALKQVNVTSVTLGNPLE</sequence>
<organism evidence="1 2">
    <name type="scientific">Tanacetum coccineum</name>
    <dbReference type="NCBI Taxonomy" id="301880"/>
    <lineage>
        <taxon>Eukaryota</taxon>
        <taxon>Viridiplantae</taxon>
        <taxon>Streptophyta</taxon>
        <taxon>Embryophyta</taxon>
        <taxon>Tracheophyta</taxon>
        <taxon>Spermatophyta</taxon>
        <taxon>Magnoliopsida</taxon>
        <taxon>eudicotyledons</taxon>
        <taxon>Gunneridae</taxon>
        <taxon>Pentapetalae</taxon>
        <taxon>asterids</taxon>
        <taxon>campanulids</taxon>
        <taxon>Asterales</taxon>
        <taxon>Asteraceae</taxon>
        <taxon>Asteroideae</taxon>
        <taxon>Anthemideae</taxon>
        <taxon>Anthemidinae</taxon>
        <taxon>Tanacetum</taxon>
    </lineage>
</organism>
<protein>
    <submittedName>
        <fullName evidence="1">Uncharacterized protein</fullName>
    </submittedName>
</protein>
<dbReference type="EMBL" id="BQNB010008934">
    <property type="protein sequence ID" value="GJS56408.1"/>
    <property type="molecule type" value="Genomic_DNA"/>
</dbReference>
<proteinExistence type="predicted"/>
<evidence type="ECO:0000313" key="1">
    <source>
        <dbReference type="EMBL" id="GJS56408.1"/>
    </source>
</evidence>
<accession>A0ABQ4WUC8</accession>
<reference evidence="1" key="1">
    <citation type="journal article" date="2022" name="Int. J. Mol. Sci.">
        <title>Draft Genome of Tanacetum Coccineum: Genomic Comparison of Closely Related Tanacetum-Family Plants.</title>
        <authorList>
            <person name="Yamashiro T."/>
            <person name="Shiraishi A."/>
            <person name="Nakayama K."/>
            <person name="Satake H."/>
        </authorList>
    </citation>
    <scope>NUCLEOTIDE SEQUENCE</scope>
</reference>